<proteinExistence type="inferred from homology"/>
<evidence type="ECO:0000256" key="3">
    <source>
        <dbReference type="ARBA" id="ARBA00022692"/>
    </source>
</evidence>
<keyword evidence="6" id="KW-0813">Transport</keyword>
<comment type="caution">
    <text evidence="8">The sequence shown here is derived from an EMBL/GenBank/DDBJ whole genome shotgun (WGS) entry which is preliminary data.</text>
</comment>
<keyword evidence="9" id="KW-1185">Reference proteome</keyword>
<keyword evidence="2 6" id="KW-1003">Cell membrane</keyword>
<feature type="transmembrane region" description="Helical" evidence="6">
    <location>
        <begin position="281"/>
        <end position="305"/>
    </location>
</feature>
<keyword evidence="3 6" id="KW-0812">Transmembrane</keyword>
<keyword evidence="5 6" id="KW-0472">Membrane</keyword>
<feature type="transmembrane region" description="Helical" evidence="6">
    <location>
        <begin position="528"/>
        <end position="549"/>
    </location>
</feature>
<protein>
    <submittedName>
        <fullName evidence="8">ABC transport system permease protein</fullName>
    </submittedName>
</protein>
<reference evidence="8 9" key="1">
    <citation type="submission" date="2023-07" db="EMBL/GenBank/DDBJ databases">
        <title>Genomic Encyclopedia of Type Strains, Phase IV (KMG-IV): sequencing the most valuable type-strain genomes for metagenomic binning, comparative biology and taxonomic classification.</title>
        <authorList>
            <person name="Goeker M."/>
        </authorList>
    </citation>
    <scope>NUCLEOTIDE SEQUENCE [LARGE SCALE GENOMIC DNA]</scope>
    <source>
        <strain evidence="8 9">DSM 19154</strain>
    </source>
</reference>
<feature type="transmembrane region" description="Helical" evidence="6">
    <location>
        <begin position="226"/>
        <end position="247"/>
    </location>
</feature>
<accession>A0ABT9YMY2</accession>
<dbReference type="InterPro" id="IPR052536">
    <property type="entry name" value="ABC-4_Integral_Memb_Prot"/>
</dbReference>
<name>A0ABT9YMY2_9BACI</name>
<feature type="domain" description="ABC3 transporter permease C-terminal" evidence="7">
    <location>
        <begin position="63"/>
        <end position="176"/>
    </location>
</feature>
<feature type="transmembrane region" description="Helical" evidence="6">
    <location>
        <begin position="61"/>
        <end position="82"/>
    </location>
</feature>
<comment type="similarity">
    <text evidence="6">Belongs to the ABC-4 integral membrane protein family.</text>
</comment>
<evidence type="ECO:0000313" key="8">
    <source>
        <dbReference type="EMBL" id="MDQ0208364.1"/>
    </source>
</evidence>
<dbReference type="Proteomes" id="UP001225034">
    <property type="component" value="Unassembled WGS sequence"/>
</dbReference>
<evidence type="ECO:0000256" key="5">
    <source>
        <dbReference type="ARBA" id="ARBA00023136"/>
    </source>
</evidence>
<evidence type="ECO:0000259" key="7">
    <source>
        <dbReference type="Pfam" id="PF02687"/>
    </source>
</evidence>
<dbReference type="PIRSF" id="PIRSF018968">
    <property type="entry name" value="ABC_permease_BceB"/>
    <property type="match status" value="1"/>
</dbReference>
<evidence type="ECO:0000313" key="9">
    <source>
        <dbReference type="Proteomes" id="UP001225034"/>
    </source>
</evidence>
<feature type="transmembrane region" description="Helical" evidence="6">
    <location>
        <begin position="194"/>
        <end position="214"/>
    </location>
</feature>
<dbReference type="PANTHER" id="PTHR46795:SF2">
    <property type="entry name" value="ABC TRANSPORTER, PERMEASE PROTEIN"/>
    <property type="match status" value="1"/>
</dbReference>
<evidence type="ECO:0000256" key="2">
    <source>
        <dbReference type="ARBA" id="ARBA00022475"/>
    </source>
</evidence>
<dbReference type="Pfam" id="PF02687">
    <property type="entry name" value="FtsX"/>
    <property type="match status" value="1"/>
</dbReference>
<evidence type="ECO:0000256" key="1">
    <source>
        <dbReference type="ARBA" id="ARBA00004651"/>
    </source>
</evidence>
<evidence type="ECO:0000256" key="4">
    <source>
        <dbReference type="ARBA" id="ARBA00022989"/>
    </source>
</evidence>
<comment type="subcellular location">
    <subcellularLocation>
        <location evidence="1 6">Cell membrane</location>
        <topology evidence="1 6">Multi-pass membrane protein</topology>
    </subcellularLocation>
</comment>
<dbReference type="RefSeq" id="WP_306984383.1">
    <property type="nucleotide sequence ID" value="NZ_JAUSUA010000005.1"/>
</dbReference>
<dbReference type="InterPro" id="IPR003838">
    <property type="entry name" value="ABC3_permease_C"/>
</dbReference>
<sequence>MTFRQFAYRNIIRNKRTYSAFLLSCAFSVFVFFVYAVFLYHPNVEEGLITNVAVTVMGASQYVIFGFSFLFVLYSMGSFLTSRKQEFGILVLHGLTKRKLRKLLFFESILIGFGAILIGVLTGLAFEKLFLMAFSRVILLEEMSFYMPWKALGLTVGAFVLLFVSISYFTSFIVRTSKVAELLRASSEPKSFPVTSKLLSILALLLIGGGYILAITANEVQVAVRFLPVTFMVILGTYFLFTQLSVFSMKQLQKKPENNWRGTKLISRANLMYRLKDNARIFFLVSIVSTIAICATGTIATFGNWNERNYETPLAISYLSEDKEDAQQVNQTLSSQLKQKDIVYSSVSLHFKEVAGTYQEGNSAYSVNYHVLSQSQFNELAQLLNNPMVELEDHQIQPVPIYDEQWKNAGELYSDYQINFPNIEESFTGQPMLPYAVFNQSYYLNTNSMVVTDQMFQELQSTNDQFMIGYQIDEWEQTELIGANIEEKQHQVERTYFNNASNKALEPTFEFHSSGLNYIQAISLYQTMLLMGSVIGIVFFIATGSFLYYRLHNYLPQDGERFLILRKLGLPYKKMNRIVTTEMSILFFAPFGLSLIHSSVAFVALQSMFVQETRIFNSVVLVIGGFIVAQIIYFLLMRKQYLLGLRRLVEKN</sequence>
<dbReference type="PANTHER" id="PTHR46795">
    <property type="entry name" value="ABC TRANSPORTER PERMEASE-RELATED-RELATED"/>
    <property type="match status" value="1"/>
</dbReference>
<keyword evidence="4 6" id="KW-1133">Transmembrane helix</keyword>
<feature type="transmembrane region" description="Helical" evidence="6">
    <location>
        <begin position="146"/>
        <end position="174"/>
    </location>
</feature>
<evidence type="ECO:0000256" key="6">
    <source>
        <dbReference type="PIRNR" id="PIRNR018968"/>
    </source>
</evidence>
<feature type="transmembrane region" description="Helical" evidence="6">
    <location>
        <begin position="615"/>
        <end position="636"/>
    </location>
</feature>
<feature type="transmembrane region" description="Helical" evidence="6">
    <location>
        <begin position="583"/>
        <end position="609"/>
    </location>
</feature>
<gene>
    <name evidence="8" type="ORF">J2S05_003175</name>
</gene>
<dbReference type="InterPro" id="IPR027022">
    <property type="entry name" value="ABC_permease_BceB-typ"/>
</dbReference>
<feature type="transmembrane region" description="Helical" evidence="6">
    <location>
        <begin position="20"/>
        <end position="41"/>
    </location>
</feature>
<feature type="transmembrane region" description="Helical" evidence="6">
    <location>
        <begin position="103"/>
        <end position="126"/>
    </location>
</feature>
<organism evidence="8 9">
    <name type="scientific">Alkalicoccobacillus murimartini</name>
    <dbReference type="NCBI Taxonomy" id="171685"/>
    <lineage>
        <taxon>Bacteria</taxon>
        <taxon>Bacillati</taxon>
        <taxon>Bacillota</taxon>
        <taxon>Bacilli</taxon>
        <taxon>Bacillales</taxon>
        <taxon>Bacillaceae</taxon>
        <taxon>Alkalicoccobacillus</taxon>
    </lineage>
</organism>
<dbReference type="EMBL" id="JAUSUA010000005">
    <property type="protein sequence ID" value="MDQ0208364.1"/>
    <property type="molecule type" value="Genomic_DNA"/>
</dbReference>